<dbReference type="GO" id="GO:0008237">
    <property type="term" value="F:metallopeptidase activity"/>
    <property type="evidence" value="ECO:0007669"/>
    <property type="project" value="InterPro"/>
</dbReference>
<evidence type="ECO:0000259" key="1">
    <source>
        <dbReference type="PROSITE" id="PS50249"/>
    </source>
</evidence>
<keyword evidence="2" id="KW-1185">Reference proteome</keyword>
<dbReference type="GO" id="GO:0031369">
    <property type="term" value="F:translation initiation factor binding"/>
    <property type="evidence" value="ECO:0007669"/>
    <property type="project" value="TreeGrafter"/>
</dbReference>
<dbReference type="GO" id="GO:0003743">
    <property type="term" value="F:translation initiation factor activity"/>
    <property type="evidence" value="ECO:0007669"/>
    <property type="project" value="TreeGrafter"/>
</dbReference>
<protein>
    <submittedName>
        <fullName evidence="3">MPN domain-containing protein</fullName>
    </submittedName>
</protein>
<evidence type="ECO:0000313" key="2">
    <source>
        <dbReference type="Proteomes" id="UP000492821"/>
    </source>
</evidence>
<dbReference type="Gene3D" id="3.40.140.10">
    <property type="entry name" value="Cytidine Deaminase, domain 2"/>
    <property type="match status" value="1"/>
</dbReference>
<dbReference type="Pfam" id="PF13012">
    <property type="entry name" value="MitMem_reg"/>
    <property type="match status" value="1"/>
</dbReference>
<dbReference type="PROSITE" id="PS50249">
    <property type="entry name" value="MPN"/>
    <property type="match status" value="1"/>
</dbReference>
<dbReference type="InterPro" id="IPR037518">
    <property type="entry name" value="MPN"/>
</dbReference>
<proteinExistence type="predicted"/>
<reference evidence="3" key="2">
    <citation type="submission" date="2020-10" db="UniProtKB">
        <authorList>
            <consortium name="WormBaseParasite"/>
        </authorList>
    </citation>
    <scope>IDENTIFICATION</scope>
</reference>
<evidence type="ECO:0000313" key="3">
    <source>
        <dbReference type="WBParaSite" id="Pan_g8227.t1"/>
    </source>
</evidence>
<accession>A0A7E4W9F0</accession>
<feature type="domain" description="MPN" evidence="1">
    <location>
        <begin position="7"/>
        <end position="153"/>
    </location>
</feature>
<organism evidence="2 3">
    <name type="scientific">Panagrellus redivivus</name>
    <name type="common">Microworm</name>
    <dbReference type="NCBI Taxonomy" id="6233"/>
    <lineage>
        <taxon>Eukaryota</taxon>
        <taxon>Metazoa</taxon>
        <taxon>Ecdysozoa</taxon>
        <taxon>Nematoda</taxon>
        <taxon>Chromadorea</taxon>
        <taxon>Rhabditida</taxon>
        <taxon>Tylenchina</taxon>
        <taxon>Panagrolaimomorpha</taxon>
        <taxon>Panagrolaimoidea</taxon>
        <taxon>Panagrolaimidae</taxon>
        <taxon>Panagrellus</taxon>
    </lineage>
</organism>
<sequence length="292" mass="32654">MASQLTVKVHPTVLLTMVDAFERRSRKATNKDQALGTLLGFYEKGAIQVTDCYSIPFRVSAGGTPEIDDAFNKEMFHAARRTTPSEQIVGWFYTVSVLPNIAEQFHIYYSHVVNTMSVRRDAPPIILLTLDTNFAETGKGTLPVSAFVSNECGITSKAQTHGHVFEPLRVELDGFLGENVALDLIMKGVDSKNREVTLDNGLVQIDDSIDDLISWVDRIIAFVDNVIEKNQLPEDSNLGRKLNEIVNTAATLLTTDKRENLIKNSLRDYTMLSYLSNLTNTQLCLEERIIKN</sequence>
<dbReference type="PANTHER" id="PTHR10540">
    <property type="entry name" value="EUKARYOTIC TRANSLATION INITIATION FACTOR 3 SUBUNIT F-RELATED"/>
    <property type="match status" value="1"/>
</dbReference>
<dbReference type="PANTHER" id="PTHR10540:SF6">
    <property type="entry name" value="EUKARYOTIC TRANSLATION INITIATION FACTOR 3 SUBUNIT F"/>
    <property type="match status" value="1"/>
</dbReference>
<dbReference type="Proteomes" id="UP000492821">
    <property type="component" value="Unassembled WGS sequence"/>
</dbReference>
<dbReference type="GO" id="GO:0071541">
    <property type="term" value="C:eukaryotic translation initiation factor 3 complex, eIF3m"/>
    <property type="evidence" value="ECO:0007669"/>
    <property type="project" value="TreeGrafter"/>
</dbReference>
<dbReference type="SMART" id="SM00232">
    <property type="entry name" value="JAB_MPN"/>
    <property type="match status" value="1"/>
</dbReference>
<dbReference type="InterPro" id="IPR024969">
    <property type="entry name" value="EIF3F/CSN6-like_C"/>
</dbReference>
<dbReference type="AlphaFoldDB" id="A0A7E4W9F0"/>
<name>A0A7E4W9F0_PANRE</name>
<reference evidence="2" key="1">
    <citation type="journal article" date="2013" name="Genetics">
        <title>The draft genome and transcriptome of Panagrellus redivivus are shaped by the harsh demands of a free-living lifestyle.</title>
        <authorList>
            <person name="Srinivasan J."/>
            <person name="Dillman A.R."/>
            <person name="Macchietto M.G."/>
            <person name="Heikkinen L."/>
            <person name="Lakso M."/>
            <person name="Fracchia K.M."/>
            <person name="Antoshechkin I."/>
            <person name="Mortazavi A."/>
            <person name="Wong G."/>
            <person name="Sternberg P.W."/>
        </authorList>
    </citation>
    <scope>NUCLEOTIDE SEQUENCE [LARGE SCALE GENOMIC DNA]</scope>
    <source>
        <strain evidence="2">MT8872</strain>
    </source>
</reference>
<dbReference type="WBParaSite" id="Pan_g8227.t1">
    <property type="protein sequence ID" value="Pan_g8227.t1"/>
    <property type="gene ID" value="Pan_g8227"/>
</dbReference>
<dbReference type="InterPro" id="IPR000555">
    <property type="entry name" value="JAMM/MPN+_dom"/>
</dbReference>
<dbReference type="Pfam" id="PF01398">
    <property type="entry name" value="JAB"/>
    <property type="match status" value="1"/>
</dbReference>